<keyword evidence="10" id="KW-1185">Reference proteome</keyword>
<feature type="non-terminal residue" evidence="9">
    <location>
        <position position="1"/>
    </location>
</feature>
<evidence type="ECO:0000313" key="10">
    <source>
        <dbReference type="Proteomes" id="UP001194580"/>
    </source>
</evidence>
<keyword evidence="3" id="KW-0158">Chromosome</keyword>
<name>A0AAD4D416_9FUNG</name>
<dbReference type="EMBL" id="JAAAIL010001823">
    <property type="protein sequence ID" value="KAG0264503.1"/>
    <property type="molecule type" value="Genomic_DNA"/>
</dbReference>
<protein>
    <submittedName>
        <fullName evidence="9">DNA-binding protein rif1</fullName>
    </submittedName>
</protein>
<dbReference type="Gene3D" id="1.25.10.10">
    <property type="entry name" value="Leucine-rich Repeat Variant"/>
    <property type="match status" value="1"/>
</dbReference>
<dbReference type="GO" id="GO:0003677">
    <property type="term" value="F:DNA binding"/>
    <property type="evidence" value="ECO:0007669"/>
    <property type="project" value="UniProtKB-KW"/>
</dbReference>
<evidence type="ECO:0000256" key="3">
    <source>
        <dbReference type="ARBA" id="ARBA00022454"/>
    </source>
</evidence>
<keyword evidence="4" id="KW-0779">Telomere</keyword>
<accession>A0AAD4D416</accession>
<keyword evidence="9" id="KW-0238">DNA-binding</keyword>
<feature type="region of interest" description="Disordered" evidence="7">
    <location>
        <begin position="1284"/>
        <end position="1326"/>
    </location>
</feature>
<dbReference type="SUPFAM" id="SSF48371">
    <property type="entry name" value="ARM repeat"/>
    <property type="match status" value="1"/>
</dbReference>
<dbReference type="GO" id="GO:0000723">
    <property type="term" value="P:telomere maintenance"/>
    <property type="evidence" value="ECO:0007669"/>
    <property type="project" value="TreeGrafter"/>
</dbReference>
<dbReference type="PANTHER" id="PTHR22928:SF3">
    <property type="entry name" value="TELOMERE-ASSOCIATED PROTEIN RIF1"/>
    <property type="match status" value="1"/>
</dbReference>
<dbReference type="GO" id="GO:0005634">
    <property type="term" value="C:nucleus"/>
    <property type="evidence" value="ECO:0007669"/>
    <property type="project" value="UniProtKB-SubCell"/>
</dbReference>
<feature type="compositionally biased region" description="Low complexity" evidence="7">
    <location>
        <begin position="1840"/>
        <end position="1861"/>
    </location>
</feature>
<evidence type="ECO:0000256" key="1">
    <source>
        <dbReference type="ARBA" id="ARBA00004123"/>
    </source>
</evidence>
<feature type="domain" description="Telomere-associated protein Rif1 N-terminal" evidence="8">
    <location>
        <begin position="277"/>
        <end position="614"/>
    </location>
</feature>
<feature type="region of interest" description="Disordered" evidence="7">
    <location>
        <begin position="1780"/>
        <end position="1935"/>
    </location>
</feature>
<feature type="compositionally biased region" description="Basic and acidic residues" evidence="7">
    <location>
        <begin position="1477"/>
        <end position="1492"/>
    </location>
</feature>
<feature type="compositionally biased region" description="Low complexity" evidence="7">
    <location>
        <begin position="54"/>
        <end position="69"/>
    </location>
</feature>
<evidence type="ECO:0000256" key="6">
    <source>
        <dbReference type="ARBA" id="ARBA00023306"/>
    </source>
</evidence>
<evidence type="ECO:0000256" key="7">
    <source>
        <dbReference type="SAM" id="MobiDB-lite"/>
    </source>
</evidence>
<evidence type="ECO:0000256" key="2">
    <source>
        <dbReference type="ARBA" id="ARBA00004574"/>
    </source>
</evidence>
<feature type="compositionally biased region" description="Low complexity" evidence="7">
    <location>
        <begin position="1292"/>
        <end position="1315"/>
    </location>
</feature>
<feature type="region of interest" description="Disordered" evidence="7">
    <location>
        <begin position="1438"/>
        <end position="1594"/>
    </location>
</feature>
<evidence type="ECO:0000259" key="8">
    <source>
        <dbReference type="Pfam" id="PF12231"/>
    </source>
</evidence>
<feature type="compositionally biased region" description="Polar residues" evidence="7">
    <location>
        <begin position="100"/>
        <end position="116"/>
    </location>
</feature>
<evidence type="ECO:0000313" key="9">
    <source>
        <dbReference type="EMBL" id="KAG0264503.1"/>
    </source>
</evidence>
<dbReference type="InterPro" id="IPR016024">
    <property type="entry name" value="ARM-type_fold"/>
</dbReference>
<dbReference type="InterPro" id="IPR011989">
    <property type="entry name" value="ARM-like"/>
</dbReference>
<dbReference type="Proteomes" id="UP001194580">
    <property type="component" value="Unassembled WGS sequence"/>
</dbReference>
<proteinExistence type="predicted"/>
<dbReference type="Pfam" id="PF12231">
    <property type="entry name" value="Rif1_N"/>
    <property type="match status" value="1"/>
</dbReference>
<evidence type="ECO:0000256" key="4">
    <source>
        <dbReference type="ARBA" id="ARBA00022895"/>
    </source>
</evidence>
<dbReference type="InterPro" id="IPR022031">
    <property type="entry name" value="Rif1_N"/>
</dbReference>
<feature type="compositionally biased region" description="Low complexity" evidence="7">
    <location>
        <begin position="1521"/>
        <end position="1530"/>
    </location>
</feature>
<gene>
    <name evidence="9" type="primary">RIF1</name>
    <name evidence="9" type="ORF">BGZ95_003577</name>
</gene>
<organism evidence="9 10">
    <name type="scientific">Linnemannia exigua</name>
    <dbReference type="NCBI Taxonomy" id="604196"/>
    <lineage>
        <taxon>Eukaryota</taxon>
        <taxon>Fungi</taxon>
        <taxon>Fungi incertae sedis</taxon>
        <taxon>Mucoromycota</taxon>
        <taxon>Mortierellomycotina</taxon>
        <taxon>Mortierellomycetes</taxon>
        <taxon>Mortierellales</taxon>
        <taxon>Mortierellaceae</taxon>
        <taxon>Linnemannia</taxon>
    </lineage>
</organism>
<keyword evidence="5" id="KW-0539">Nucleus</keyword>
<dbReference type="PANTHER" id="PTHR22928">
    <property type="entry name" value="TELOMERE-ASSOCIATED PROTEIN RIF1"/>
    <property type="match status" value="1"/>
</dbReference>
<feature type="compositionally biased region" description="Low complexity" evidence="7">
    <location>
        <begin position="1580"/>
        <end position="1594"/>
    </location>
</feature>
<feature type="region of interest" description="Disordered" evidence="7">
    <location>
        <begin position="1724"/>
        <end position="1744"/>
    </location>
</feature>
<feature type="region of interest" description="Disordered" evidence="7">
    <location>
        <begin position="1"/>
        <end position="116"/>
    </location>
</feature>
<comment type="caution">
    <text evidence="9">The sequence shown here is derived from an EMBL/GenBank/DDBJ whole genome shotgun (WGS) entry which is preliminary data.</text>
</comment>
<feature type="compositionally biased region" description="Polar residues" evidence="7">
    <location>
        <begin position="1"/>
        <end position="15"/>
    </location>
</feature>
<reference evidence="9" key="1">
    <citation type="journal article" date="2020" name="Fungal Divers.">
        <title>Resolving the Mortierellaceae phylogeny through synthesis of multi-gene phylogenetics and phylogenomics.</title>
        <authorList>
            <person name="Vandepol N."/>
            <person name="Liber J."/>
            <person name="Desiro A."/>
            <person name="Na H."/>
            <person name="Kennedy M."/>
            <person name="Barry K."/>
            <person name="Grigoriev I.V."/>
            <person name="Miller A.N."/>
            <person name="O'Donnell K."/>
            <person name="Stajich J.E."/>
            <person name="Bonito G."/>
        </authorList>
    </citation>
    <scope>NUCLEOTIDE SEQUENCE</scope>
    <source>
        <strain evidence="9">NRRL 28262</strain>
    </source>
</reference>
<sequence>MNVVNQGEPQEQQARQHAVERTGAPADGESTSAKASKVAAQEEPPLAPEPSNPSAVESVVAETAASESAIRPIQEDSTQDTFKDFKNTNTSVDNVEASEKPSTMTESTPKGPSAPSLTTIADAAKVARNADTERAPPMPAQVTSVMQASPSRRVVFSPDKQESCLSIPNNTNIPKLKGILKTTVKPVGKLNMSKMVMPTEEEIASNRPIVKRKPKLVQKSISTRMLEARFSGNKSKIPEHPFTDSPFLGSNSALTFAASPAKVLDPLIRNSIEKLKAEDLAVRKETYDSMLNILRSSKDKTYYDEIQESIRPLTARILIDLDHGNTETAVTLSAHRCLAFLFFERPIAQLFTAKEVDRLLEFVLRVADTSDNKTLVNVSLCCLGTCMIPMKILAPYCEQIIKSIANHLNSRLNSTSATNEGILNLIAFLMNHPEEIVPSVQVWLSPLLLLLIHDVPGIRKKALESIQALIPTFLQTDDNRLRMAAVAFMNEHGDRFVQKLDAEHLKPAHEVFALRIWGTLVIVLGKDLHRHPMLNPMLKIVEIAFNRGVAKNNDAKITAFKSWTRLIYNFSRGGHLLSEKTRKLIFRPIAKGLAAINHNRARLAATNAWMALLYGLGPELVKNADEVFFPIVRPLVTDESEHIRDLILRLLAAMFSNTGGAELLEGSQFIAPGSISFADLGLSEAHWVRTSLLEEGLECLFLTMHLQHKIMDASRDEWRMSSITGLPFLTQPCSRLWESIVRAVRDINYHEKGLKSTTEAESAVSSLLFFIDRVSKSVPSSLVPGDWPDRENGDVKKLQADPEKAGYIIRGDIVHYLYTAVVEIMTVKTLVATRYKMRDTMHADIFDALEQDAANTESATKINQVAEPRDVTMSPMDFILKCWLALGESVQSSLFEAPFWQATSTLVDWSASSLQALRALYRCIGHLDDIKAKRQTTSTVVWPAASHGPIPLLAFRDFEIKYWSIVAVRLTNSISTVNEITEAHSPGANSGYEDLFMVLLFPLSILRGPRKDKVDNFWDVHSQRTHDCQEEYTLLQEVHFLEKRAQICLPVWVSLVKNFYRIAQHKRGRANAVLNALAIRIQKCYDLSVPYVWMQPMAIGFASHLVDTLILADPKATLNTPLGRGAYYGLDSSRPQPKQLTENVDGLLQLCIMLVEQAYRGIQLTKDLEEDPTKVPAMQESAILLLEKAINKAPTSLVIEWIKQLHRAILLWLNDSGHAIRDLPKDIRQAYQSRIETLWNECILHRLMSCAIENKEEGAISGFGSVMEPPSTTIRSAFERAQLNRGGGSGLGSKSAAGAGLMSRSSSSSSITSGSPRGDKATGPFTSEDLSRLSPLLVAALVSGRKVMVNKTLEFWNETFGTSEVDLVYSPAFVEAMRPLKLVATVSLPGWKFEDSSQTEVPQFSASMSQEALLSVPAELNVRVSASKLMKQKAELVAMSSTSSPTSSTRKDATVTPSPAKQKNRKIRMLSEEQEDGHEFEKEEVDREDRTPTKRKRSKIVHTLEMDPINKSLIGKSSQESRSSVSPDGGSSDEAEASTPTKKPVQKALSPGKKGQRPAPPVWRLQPPLEPYDPAKDRSSSPTMSSPVISTANSTPAAAINTASATTALRSVATTSMEAVHALGKDHRYASVSPSYSGGSALSSPQTSNSITHIALGTESEATTMEISRQANQGFEPLESKKMDVSVEESTEAILVKDPKDATVVDGAMGRPIAQEPTKSIVADDPAEAVVENPAESHEDTPTESIAVEKSFVALPEKVAESNIGRESTAMEALLRVAKVENDDDEKSLTLLSQQSASNESENLAGSKSLEQDQDQEEIRSQGPDAGVVVEVKRRRGRPPHSSYPSYSPASASASASASPSPEDKGESKRKRTMRGVPSASASPSASPSASIRNGTGASDYESYMDNGEGGGGVGEDTGMDTVVTGHGPSAEQTGPIEDCLEFMTALRRVEEASGLLGKLDSRQLLEVQNRIIALNQAVCGVWSQR</sequence>
<evidence type="ECO:0000256" key="5">
    <source>
        <dbReference type="ARBA" id="ARBA00023242"/>
    </source>
</evidence>
<feature type="compositionally biased region" description="Low complexity" evidence="7">
    <location>
        <begin position="1878"/>
        <end position="1891"/>
    </location>
</feature>
<comment type="subcellular location">
    <subcellularLocation>
        <location evidence="2">Chromosome</location>
        <location evidence="2">Telomere</location>
    </subcellularLocation>
    <subcellularLocation>
        <location evidence="1">Nucleus</location>
    </subcellularLocation>
</comment>
<keyword evidence="6" id="KW-0131">Cell cycle</keyword>
<feature type="compositionally biased region" description="Polar residues" evidence="7">
    <location>
        <begin position="1790"/>
        <end position="1806"/>
    </location>
</feature>
<dbReference type="GO" id="GO:0140445">
    <property type="term" value="C:chromosome, telomeric repeat region"/>
    <property type="evidence" value="ECO:0007669"/>
    <property type="project" value="TreeGrafter"/>
</dbReference>